<evidence type="ECO:0000313" key="7">
    <source>
        <dbReference type="Proteomes" id="UP000313645"/>
    </source>
</evidence>
<dbReference type="Pfam" id="PF06368">
    <property type="entry name" value="Met_asp_mut_E"/>
    <property type="match status" value="1"/>
</dbReference>
<feature type="domain" description="B12-binding" evidence="5">
    <location>
        <begin position="5"/>
        <end position="132"/>
    </location>
</feature>
<evidence type="ECO:0000256" key="3">
    <source>
        <dbReference type="ARBA" id="ARBA00023235"/>
    </source>
</evidence>
<keyword evidence="7" id="KW-1185">Reference proteome</keyword>
<protein>
    <submittedName>
        <fullName evidence="6">Methylaspartate mutase subunit E</fullName>
        <ecNumber evidence="6">5.4.99.1</ecNumber>
    </submittedName>
</protein>
<dbReference type="EC" id="5.4.99.1" evidence="6"/>
<dbReference type="Pfam" id="PF02310">
    <property type="entry name" value="B12-binding"/>
    <property type="match status" value="1"/>
</dbReference>
<comment type="caution">
    <text evidence="6">The sequence shown here is derived from an EMBL/GenBank/DDBJ whole genome shotgun (WGS) entry which is preliminary data.</text>
</comment>
<accession>A0ABY1ZDZ8</accession>
<dbReference type="InterPro" id="IPR036724">
    <property type="entry name" value="Cobalamin-bd_sf"/>
</dbReference>
<keyword evidence="3 6" id="KW-0413">Isomerase</keyword>
<dbReference type="InterPro" id="IPR006158">
    <property type="entry name" value="Cobalamin-bd"/>
</dbReference>
<dbReference type="InterPro" id="IPR014714">
    <property type="entry name" value="Glu_mut_E_C_dom_sf"/>
</dbReference>
<sequence>MSTKHHSLVLGGIGGDSHSVGLNILKHALSHAGYQTHFLGINNSLDDFLELSDQVNAVLISCMDGHARHYLRSLQSELKRGKALWYLGGNLAVGSTEGVEAHFVSKGFDRVYANFVDISTVLEALKTDLHTVEPVVFRAPATRAGCNVQGSKGLATRISSRLEFLNLRDEVLRSWPSGAGAKSLQDNARFLEQVPSFAQALKGAHDKHTMIVQPRSGVPDASDQEFQFKIFRDNGVRAVSYQIDSMTRNNNYSGAAKAIRESAKGRDNCLNGFPLINYNIDVLREITKNVALPIQTRHSTRDPRLLAEMSYAGGVTAFEGGPISYNIPYYKDYPLSDALSAWRYVDFLTGYYYQEHGIVLDREFFGTLTATLIPPCIAIATNVLEALLAAGQGVKCVSLAYAEQGNRCQDIAAIEVMGSLAREILGEHGYDDVDVYTNFHQYMAAFPQSRWRSEQLIAASATTAALSGATRMIVKAPAESRSIPTLEDNLRALELVDAGIARAEECTVNHGQVAAERALIRKEASALINSVLEIQEDSLEQKIVRAFELGRIDIPFAPSIHNRGIVRTLRDLEGAVRFLDVGHLELDRESREFHEQKVNERRNAETTRGNHLDDILIEHDVLQLFREQYPEWPLDRYSPNKKARRRLGVKSCVLPLRSSLRGSGPSLAF</sequence>
<dbReference type="GO" id="GO:0050097">
    <property type="term" value="F:methylaspartate mutase activity"/>
    <property type="evidence" value="ECO:0007669"/>
    <property type="project" value="UniProtKB-EC"/>
</dbReference>
<gene>
    <name evidence="6" type="ORF">EZI54_22145</name>
</gene>
<dbReference type="EMBL" id="SJDL01000057">
    <property type="protein sequence ID" value="TBW47799.1"/>
    <property type="molecule type" value="Genomic_DNA"/>
</dbReference>
<evidence type="ECO:0000256" key="1">
    <source>
        <dbReference type="ARBA" id="ARBA00001922"/>
    </source>
</evidence>
<organism evidence="6 7">
    <name type="scientific">Marinobacter halodurans</name>
    <dbReference type="NCBI Taxonomy" id="2528979"/>
    <lineage>
        <taxon>Bacteria</taxon>
        <taxon>Pseudomonadati</taxon>
        <taxon>Pseudomonadota</taxon>
        <taxon>Gammaproteobacteria</taxon>
        <taxon>Pseudomonadales</taxon>
        <taxon>Marinobacteraceae</taxon>
        <taxon>Marinobacter</taxon>
    </lineage>
</organism>
<dbReference type="Gene3D" id="3.20.20.240">
    <property type="entry name" value="Methylmalonyl-CoA mutase"/>
    <property type="match status" value="1"/>
</dbReference>
<evidence type="ECO:0000256" key="4">
    <source>
        <dbReference type="ARBA" id="ARBA00023285"/>
    </source>
</evidence>
<dbReference type="NCBIfam" id="TIGR01503">
    <property type="entry name" value="MthylAspMut_E"/>
    <property type="match status" value="1"/>
</dbReference>
<dbReference type="RefSeq" id="WP_131484058.1">
    <property type="nucleotide sequence ID" value="NZ_SJDL01000057.1"/>
</dbReference>
<reference evidence="6 7" key="1">
    <citation type="submission" date="2019-02" db="EMBL/GenBank/DDBJ databases">
        <title>Marinobacter halodurans sp. nov., a marine bacterium isolated from sea tidal flat.</title>
        <authorList>
            <person name="Yoo Y."/>
            <person name="Lee D.W."/>
            <person name="Kim B.S."/>
            <person name="Kim J.-J."/>
        </authorList>
    </citation>
    <scope>NUCLEOTIDE SEQUENCE [LARGE SCALE GENOMIC DNA]</scope>
    <source>
        <strain evidence="6 7">YJ-S3-2</strain>
    </source>
</reference>
<evidence type="ECO:0000259" key="5">
    <source>
        <dbReference type="PROSITE" id="PS51332"/>
    </source>
</evidence>
<evidence type="ECO:0000313" key="6">
    <source>
        <dbReference type="EMBL" id="TBW47799.1"/>
    </source>
</evidence>
<dbReference type="InterPro" id="IPR016176">
    <property type="entry name" value="Cbl-dep_enz_cat"/>
</dbReference>
<dbReference type="Gene3D" id="3.90.970.10">
    <property type="match status" value="1"/>
</dbReference>
<proteinExistence type="predicted"/>
<dbReference type="PROSITE" id="PS51332">
    <property type="entry name" value="B12_BINDING"/>
    <property type="match status" value="1"/>
</dbReference>
<dbReference type="Proteomes" id="UP000313645">
    <property type="component" value="Unassembled WGS sequence"/>
</dbReference>
<evidence type="ECO:0000256" key="2">
    <source>
        <dbReference type="ARBA" id="ARBA00022628"/>
    </source>
</evidence>
<dbReference type="SUPFAM" id="SSF51703">
    <property type="entry name" value="Cobalamin (vitamin B12)-dependent enzymes"/>
    <property type="match status" value="1"/>
</dbReference>
<keyword evidence="2" id="KW-0846">Cobalamin</keyword>
<comment type="cofactor">
    <cofactor evidence="1">
        <name>adenosylcob(III)alamin</name>
        <dbReference type="ChEBI" id="CHEBI:18408"/>
    </cofactor>
</comment>
<dbReference type="InterPro" id="IPR006396">
    <property type="entry name" value="Glu_mut_E"/>
</dbReference>
<dbReference type="SUPFAM" id="SSF52242">
    <property type="entry name" value="Cobalamin (vitamin B12)-binding domain"/>
    <property type="match status" value="1"/>
</dbReference>
<name>A0ABY1ZDZ8_9GAMM</name>
<keyword evidence="4" id="KW-0170">Cobalt</keyword>
<dbReference type="Gene3D" id="3.40.50.280">
    <property type="entry name" value="Cobalamin-binding domain"/>
    <property type="match status" value="1"/>
</dbReference>